<dbReference type="InterPro" id="IPR013783">
    <property type="entry name" value="Ig-like_fold"/>
</dbReference>
<feature type="transmembrane region" description="Helical" evidence="5">
    <location>
        <begin position="215"/>
        <end position="236"/>
    </location>
</feature>
<keyword evidence="5" id="KW-1133">Transmembrane helix</keyword>
<evidence type="ECO:0000256" key="5">
    <source>
        <dbReference type="SAM" id="Phobius"/>
    </source>
</evidence>
<evidence type="ECO:0000256" key="6">
    <source>
        <dbReference type="SAM" id="SignalP"/>
    </source>
</evidence>
<evidence type="ECO:0000256" key="4">
    <source>
        <dbReference type="ARBA" id="ARBA00023180"/>
    </source>
</evidence>
<keyword evidence="8" id="KW-1185">Reference proteome</keyword>
<evidence type="ECO:0000313" key="8">
    <source>
        <dbReference type="Proteomes" id="UP000796761"/>
    </source>
</evidence>
<organism evidence="7 8">
    <name type="scientific">Zosterops borbonicus</name>
    <dbReference type="NCBI Taxonomy" id="364589"/>
    <lineage>
        <taxon>Eukaryota</taxon>
        <taxon>Metazoa</taxon>
        <taxon>Chordata</taxon>
        <taxon>Craniata</taxon>
        <taxon>Vertebrata</taxon>
        <taxon>Euteleostomi</taxon>
        <taxon>Archelosauria</taxon>
        <taxon>Archosauria</taxon>
        <taxon>Dinosauria</taxon>
        <taxon>Saurischia</taxon>
        <taxon>Theropoda</taxon>
        <taxon>Coelurosauria</taxon>
        <taxon>Aves</taxon>
        <taxon>Neognathae</taxon>
        <taxon>Neoaves</taxon>
        <taxon>Telluraves</taxon>
        <taxon>Australaves</taxon>
        <taxon>Passeriformes</taxon>
        <taxon>Sylvioidea</taxon>
        <taxon>Zosteropidae</taxon>
        <taxon>Zosterops</taxon>
    </lineage>
</organism>
<feature type="signal peptide" evidence="6">
    <location>
        <begin position="1"/>
        <end position="21"/>
    </location>
</feature>
<keyword evidence="5" id="KW-0812">Transmembrane</keyword>
<evidence type="ECO:0000256" key="2">
    <source>
        <dbReference type="ARBA" id="ARBA00022729"/>
    </source>
</evidence>
<feature type="chain" id="PRO_5035482473" evidence="6">
    <location>
        <begin position="22"/>
        <end position="298"/>
    </location>
</feature>
<evidence type="ECO:0000256" key="3">
    <source>
        <dbReference type="ARBA" id="ARBA00023136"/>
    </source>
</evidence>
<dbReference type="EMBL" id="SWJQ01002427">
    <property type="protein sequence ID" value="TRZ06517.1"/>
    <property type="molecule type" value="Genomic_DNA"/>
</dbReference>
<dbReference type="OrthoDB" id="8741746at2759"/>
<accession>A0A8K1FWW3</accession>
<gene>
    <name evidence="7" type="ORF">HGM15179_020586</name>
</gene>
<evidence type="ECO:0000256" key="1">
    <source>
        <dbReference type="ARBA" id="ARBA00004370"/>
    </source>
</evidence>
<keyword evidence="2 6" id="KW-0732">Signal</keyword>
<dbReference type="InterPro" id="IPR036179">
    <property type="entry name" value="Ig-like_dom_sf"/>
</dbReference>
<reference evidence="7" key="1">
    <citation type="submission" date="2019-04" db="EMBL/GenBank/DDBJ databases">
        <title>Genome assembly of Zosterops borbonicus 15179.</title>
        <authorList>
            <person name="Leroy T."/>
            <person name="Anselmetti Y."/>
            <person name="Tilak M.-K."/>
            <person name="Nabholz B."/>
        </authorList>
    </citation>
    <scope>NUCLEOTIDE SEQUENCE</scope>
    <source>
        <strain evidence="7">HGM_15179</strain>
        <tissue evidence="7">Muscle</tissue>
    </source>
</reference>
<proteinExistence type="predicted"/>
<dbReference type="Gene3D" id="2.60.40.10">
    <property type="entry name" value="Immunoglobulins"/>
    <property type="match status" value="2"/>
</dbReference>
<dbReference type="PANTHER" id="PTHR12080">
    <property type="entry name" value="SIGNALING LYMPHOCYTIC ACTIVATION MOLECULE"/>
    <property type="match status" value="1"/>
</dbReference>
<sequence length="298" mass="32321">MEEFWIQLLAILTLLTQTCSASDATELIRAMGGSVTFHSNNTEGNGALWGFGDEPIVTVEFGDPPQPVFLKEEYKTRFTVSEDGRALSISQLRMEDAGTYSVTVDGKKSTFTLQVYKDLTEPTVTCEAQDCLDTICLFSLRCSVPHTGFGNVSYTWTGWGHLREERPVVLTVVDKSSLDKLDPLKCTARNAVSSRSVTVTTPEGLCPDTSSGRGVRFGVIVGVAVMVILLGLLVLFCKPQVTTAKYTTVYAEVGPSQPHLPNGIDGEPAAGESSSTVHFLIKHPEQVENVTVIDPELV</sequence>
<dbReference type="PANTHER" id="PTHR12080:SF55">
    <property type="entry name" value="LYMPHOCYTE FUNCTION-ASSOCIATED ANTIGEN 3"/>
    <property type="match status" value="1"/>
</dbReference>
<comment type="caution">
    <text evidence="7">The sequence shown here is derived from an EMBL/GenBank/DDBJ whole genome shotgun (WGS) entry which is preliminary data.</text>
</comment>
<name>A0A8K1FWW3_9PASS</name>
<protein>
    <submittedName>
        <fullName evidence="7">Uncharacterized protein</fullName>
    </submittedName>
</protein>
<dbReference type="InterPro" id="IPR015631">
    <property type="entry name" value="CD2/SLAM_rcpt"/>
</dbReference>
<dbReference type="GO" id="GO:0016020">
    <property type="term" value="C:membrane"/>
    <property type="evidence" value="ECO:0007669"/>
    <property type="project" value="UniProtKB-SubCell"/>
</dbReference>
<evidence type="ECO:0000313" key="7">
    <source>
        <dbReference type="EMBL" id="TRZ06517.1"/>
    </source>
</evidence>
<dbReference type="SUPFAM" id="SSF48726">
    <property type="entry name" value="Immunoglobulin"/>
    <property type="match status" value="1"/>
</dbReference>
<keyword evidence="4" id="KW-0325">Glycoprotein</keyword>
<dbReference type="Proteomes" id="UP000796761">
    <property type="component" value="Unassembled WGS sequence"/>
</dbReference>
<dbReference type="AlphaFoldDB" id="A0A8K1FWW3"/>
<comment type="subcellular location">
    <subcellularLocation>
        <location evidence="1">Membrane</location>
    </subcellularLocation>
</comment>
<keyword evidence="3 5" id="KW-0472">Membrane</keyword>